<evidence type="ECO:0000313" key="3">
    <source>
        <dbReference type="Proteomes" id="UP000037784"/>
    </source>
</evidence>
<evidence type="ECO:0000256" key="1">
    <source>
        <dbReference type="SAM" id="MobiDB-lite"/>
    </source>
</evidence>
<dbReference type="OrthoDB" id="9781878at2"/>
<sequence>MRTTRLLLTLFVVAVLFVVAGPVGGTPTAQADTPLFKQVAGPADDIAAGLTALPSPERLGIRSHSAMLPVHLVRDINGTWRWQTAIPLDSTEELTFVLLSPHSDEWTIDVQSPGAAPMRLNDASATESTFGFDGASYPATVYHFDKSAPAGTWTVSVTAPTSTARGATPDGYLIVGSESPYRLYAHLRDYNLHVGREIGLVAYAYDDTSAVDGEAPTPLRTAKQVLYARVQQPDGRELTLAMYDDGRHGDKQPNDGVYGATFTARQAGTYTAQVVLQGVTPEGTAFLRTSQHVFPVIDATASLGKQAVGVPVDDVRMRLTIPVQGLSDGATVQAYAEVWGIGATGKPVPAAWIGGMSEVRNGVATLTFDTRWLGYANVQPPYTLRNIRLQDRETHIPLATSHAMSLMTFSVPKAALQRVSTITDEMLMGPRPDAGIAPMATGGKLMLVHGYCSGGNPWPTSHFSNYAVFQDYNQNRSHDEFARLIRDYGAQFPSFGIVAHSQGGAASLHLYTYYWSGLDYSSGSRLIQTVGTPYQGTALAGNLALLGEIFGIGCGSNWDLTYDGAALWLSGIPSWARSRVHYWTTSDKEVWWRWDYCNMATDPILDDPEDGVVEKWSGQLAYGVNHGHKEGWCHTSSMRDPAQTSDYSRNSEMNLYGNR</sequence>
<reference evidence="2 3" key="1">
    <citation type="journal article" date="2015" name="Genome Announc.">
        <title>Draft Genome Sequence of a Heterotrophic Facultative Anaerobic Thermophilic Bacterium, Ardenticatena maritima Strain 110ST.</title>
        <authorList>
            <person name="Kawaichi S."/>
            <person name="Yoshida T."/>
            <person name="Sako Y."/>
            <person name="Nakamura R."/>
        </authorList>
    </citation>
    <scope>NUCLEOTIDE SEQUENCE [LARGE SCALE GENOMIC DNA]</scope>
    <source>
        <strain evidence="2 3">110S</strain>
    </source>
</reference>
<name>A0A0M9UCU0_9CHLR</name>
<dbReference type="EMBL" id="BBZA01000125">
    <property type="protein sequence ID" value="GAP63207.1"/>
    <property type="molecule type" value="Genomic_DNA"/>
</dbReference>
<dbReference type="STRING" id="872965.SE16_07070"/>
<comment type="caution">
    <text evidence="2">The sequence shown here is derived from an EMBL/GenBank/DDBJ whole genome shotgun (WGS) entry which is preliminary data.</text>
</comment>
<accession>A0A0M9UCU0</accession>
<dbReference type="NCBIfam" id="NF041940">
    <property type="entry name" value="choice_anch_X"/>
    <property type="match status" value="1"/>
</dbReference>
<organism evidence="2 3">
    <name type="scientific">Ardenticatena maritima</name>
    <dbReference type="NCBI Taxonomy" id="872965"/>
    <lineage>
        <taxon>Bacteria</taxon>
        <taxon>Bacillati</taxon>
        <taxon>Chloroflexota</taxon>
        <taxon>Ardenticatenia</taxon>
        <taxon>Ardenticatenales</taxon>
        <taxon>Ardenticatenaceae</taxon>
        <taxon>Ardenticatena</taxon>
    </lineage>
</organism>
<reference evidence="3" key="2">
    <citation type="submission" date="2015-08" db="EMBL/GenBank/DDBJ databases">
        <title>Draft Genome Sequence of a Heterotrophic Facultative Anaerobic Bacterium Ardenticatena maritima Strain 110S.</title>
        <authorList>
            <person name="Kawaichi S."/>
            <person name="Yoshida T."/>
            <person name="Sako Y."/>
            <person name="Nakamura R."/>
        </authorList>
    </citation>
    <scope>NUCLEOTIDE SEQUENCE [LARGE SCALE GENOMIC DNA]</scope>
    <source>
        <strain evidence="3">110S</strain>
    </source>
</reference>
<proteinExistence type="predicted"/>
<dbReference type="SUPFAM" id="SSF53474">
    <property type="entry name" value="alpha/beta-Hydrolases"/>
    <property type="match status" value="1"/>
</dbReference>
<dbReference type="InParanoid" id="A0A0M9UCU0"/>
<dbReference type="AlphaFoldDB" id="A0A0M9UCU0"/>
<evidence type="ECO:0008006" key="4">
    <source>
        <dbReference type="Google" id="ProtNLM"/>
    </source>
</evidence>
<protein>
    <recommendedName>
        <fullName evidence="4">Conditioned medium factor</fullName>
    </recommendedName>
</protein>
<keyword evidence="3" id="KW-1185">Reference proteome</keyword>
<dbReference type="Gene3D" id="3.40.50.1820">
    <property type="entry name" value="alpha/beta hydrolase"/>
    <property type="match status" value="1"/>
</dbReference>
<feature type="region of interest" description="Disordered" evidence="1">
    <location>
        <begin position="634"/>
        <end position="659"/>
    </location>
</feature>
<dbReference type="RefSeq" id="WP_152918112.1">
    <property type="nucleotide sequence ID" value="NZ_BBZA01000125.1"/>
</dbReference>
<gene>
    <name evidence="2" type="ORF">ARMA_1630</name>
</gene>
<dbReference type="InterPro" id="IPR029058">
    <property type="entry name" value="AB_hydrolase_fold"/>
</dbReference>
<feature type="compositionally biased region" description="Polar residues" evidence="1">
    <location>
        <begin position="634"/>
        <end position="653"/>
    </location>
</feature>
<dbReference type="Proteomes" id="UP000037784">
    <property type="component" value="Unassembled WGS sequence"/>
</dbReference>
<evidence type="ECO:0000313" key="2">
    <source>
        <dbReference type="EMBL" id="GAP63207.1"/>
    </source>
</evidence>